<comment type="caution">
    <text evidence="10">The sequence shown here is derived from an EMBL/GenBank/DDBJ whole genome shotgun (WGS) entry which is preliminary data.</text>
</comment>
<feature type="transmembrane region" description="Helical" evidence="8">
    <location>
        <begin position="366"/>
        <end position="391"/>
    </location>
</feature>
<feature type="transmembrane region" description="Helical" evidence="8">
    <location>
        <begin position="163"/>
        <end position="186"/>
    </location>
</feature>
<feature type="domain" description="Type II secretion system protein GspF" evidence="9">
    <location>
        <begin position="64"/>
        <end position="187"/>
    </location>
</feature>
<evidence type="ECO:0000256" key="5">
    <source>
        <dbReference type="ARBA" id="ARBA00022692"/>
    </source>
</evidence>
<evidence type="ECO:0000256" key="2">
    <source>
        <dbReference type="ARBA" id="ARBA00005745"/>
    </source>
</evidence>
<feature type="domain" description="Type II secretion system protein GspF" evidence="9">
    <location>
        <begin position="272"/>
        <end position="389"/>
    </location>
</feature>
<dbReference type="AlphaFoldDB" id="A0A948RW06"/>
<keyword evidence="7 8" id="KW-0472">Membrane</keyword>
<dbReference type="InterPro" id="IPR003004">
    <property type="entry name" value="GspF/PilC"/>
</dbReference>
<dbReference type="Gene3D" id="1.20.81.30">
    <property type="entry name" value="Type II secretion system (T2SS), domain F"/>
    <property type="match status" value="2"/>
</dbReference>
<evidence type="ECO:0000313" key="10">
    <source>
        <dbReference type="EMBL" id="MBU2690012.1"/>
    </source>
</evidence>
<dbReference type="PANTHER" id="PTHR30012">
    <property type="entry name" value="GENERAL SECRETION PATHWAY PROTEIN"/>
    <property type="match status" value="1"/>
</dbReference>
<dbReference type="PANTHER" id="PTHR30012:SF0">
    <property type="entry name" value="TYPE II SECRETION SYSTEM PROTEIN F-RELATED"/>
    <property type="match status" value="1"/>
</dbReference>
<gene>
    <name evidence="10" type="ORF">KJ970_03730</name>
</gene>
<feature type="transmembrane region" description="Helical" evidence="8">
    <location>
        <begin position="206"/>
        <end position="231"/>
    </location>
</feature>
<evidence type="ECO:0000256" key="7">
    <source>
        <dbReference type="ARBA" id="ARBA00023136"/>
    </source>
</evidence>
<evidence type="ECO:0000256" key="1">
    <source>
        <dbReference type="ARBA" id="ARBA00004429"/>
    </source>
</evidence>
<evidence type="ECO:0000259" key="9">
    <source>
        <dbReference type="Pfam" id="PF00482"/>
    </source>
</evidence>
<evidence type="ECO:0000256" key="4">
    <source>
        <dbReference type="ARBA" id="ARBA00022519"/>
    </source>
</evidence>
<dbReference type="EMBL" id="JAHJDP010000023">
    <property type="protein sequence ID" value="MBU2690012.1"/>
    <property type="molecule type" value="Genomic_DNA"/>
</dbReference>
<dbReference type="Proteomes" id="UP000777784">
    <property type="component" value="Unassembled WGS sequence"/>
</dbReference>
<sequence length="400" mass="44410">MTSYAYKARNETGRVVRGNLQAQSKEELFDQLAAKRLFLVKSRRIRRPAKLGRGRVKDKELIIFTFQLQTLVSSGVPLLTGLDDLANQMKRSTFKDVITGIRSSVEGGSTLSQALEHYPKAFSPSYIRMVEAGETSGRLDTTLDRLLVLLERRVELNAQIRQLATYPLIVLSGVLGLIVLLMAFVIPKFRGMLDALNVELPWVTKAVLAMSDFFVHNGLLIGIGAGAAIAGFTALRKVPRVKYFLDSAVLKVPVIGDLILILNSNRILHFLQAFIETGVPIGISLDMLSRISENMRFGVSIQRVRTKILEGETMTRAFQTEGVFPPLVQRMIAIGEETGELPSALEKVQQYYDRELPHRVKKIFDLVGPLTTVALGVVLLFVILAVLLPVYKMYSAINVG</sequence>
<evidence type="ECO:0000256" key="8">
    <source>
        <dbReference type="SAM" id="Phobius"/>
    </source>
</evidence>
<evidence type="ECO:0000256" key="3">
    <source>
        <dbReference type="ARBA" id="ARBA00022475"/>
    </source>
</evidence>
<protein>
    <submittedName>
        <fullName evidence="10">Type II secretion system F family protein</fullName>
    </submittedName>
</protein>
<dbReference type="Pfam" id="PF00482">
    <property type="entry name" value="T2SSF"/>
    <property type="match status" value="2"/>
</dbReference>
<dbReference type="GO" id="GO:0005886">
    <property type="term" value="C:plasma membrane"/>
    <property type="evidence" value="ECO:0007669"/>
    <property type="project" value="UniProtKB-SubCell"/>
</dbReference>
<reference evidence="10" key="1">
    <citation type="submission" date="2021-05" db="EMBL/GenBank/DDBJ databases">
        <title>Energy efficiency and biological interactions define the core microbiome of deep oligotrophic groundwater.</title>
        <authorList>
            <person name="Mehrshad M."/>
            <person name="Lopez-Fernandez M."/>
            <person name="Bell E."/>
            <person name="Bernier-Latmani R."/>
            <person name="Bertilsson S."/>
            <person name="Dopson M."/>
        </authorList>
    </citation>
    <scope>NUCLEOTIDE SEQUENCE</scope>
    <source>
        <strain evidence="10">Modern_marine.mb.64</strain>
    </source>
</reference>
<evidence type="ECO:0000313" key="11">
    <source>
        <dbReference type="Proteomes" id="UP000777784"/>
    </source>
</evidence>
<comment type="subcellular location">
    <subcellularLocation>
        <location evidence="1">Cell inner membrane</location>
        <topology evidence="1">Multi-pass membrane protein</topology>
    </subcellularLocation>
</comment>
<dbReference type="InterPro" id="IPR018076">
    <property type="entry name" value="T2SS_GspF_dom"/>
</dbReference>
<keyword evidence="6 8" id="KW-1133">Transmembrane helix</keyword>
<keyword evidence="5 8" id="KW-0812">Transmembrane</keyword>
<proteinExistence type="inferred from homology"/>
<dbReference type="PRINTS" id="PR00812">
    <property type="entry name" value="BCTERIALGSPF"/>
</dbReference>
<organism evidence="10 11">
    <name type="scientific">Eiseniibacteriota bacterium</name>
    <dbReference type="NCBI Taxonomy" id="2212470"/>
    <lineage>
        <taxon>Bacteria</taxon>
        <taxon>Candidatus Eiseniibacteriota</taxon>
    </lineage>
</organism>
<keyword evidence="3" id="KW-1003">Cell membrane</keyword>
<dbReference type="FunFam" id="1.20.81.30:FF:000001">
    <property type="entry name" value="Type II secretion system protein F"/>
    <property type="match status" value="1"/>
</dbReference>
<keyword evidence="4" id="KW-0997">Cell inner membrane</keyword>
<evidence type="ECO:0000256" key="6">
    <source>
        <dbReference type="ARBA" id="ARBA00022989"/>
    </source>
</evidence>
<accession>A0A948RW06</accession>
<comment type="similarity">
    <text evidence="2">Belongs to the GSP F family.</text>
</comment>
<name>A0A948RW06_UNCEI</name>
<dbReference type="InterPro" id="IPR042094">
    <property type="entry name" value="T2SS_GspF_sf"/>
</dbReference>